<dbReference type="EMBL" id="BMGT01000001">
    <property type="protein sequence ID" value="GGG69316.1"/>
    <property type="molecule type" value="Genomic_DNA"/>
</dbReference>
<dbReference type="Proteomes" id="UP000647241">
    <property type="component" value="Unassembled WGS sequence"/>
</dbReference>
<keyword evidence="2" id="KW-1185">Reference proteome</keyword>
<organism evidence="1 2">
    <name type="scientific">Edaphobacter dinghuensis</name>
    <dbReference type="NCBI Taxonomy" id="1560005"/>
    <lineage>
        <taxon>Bacteria</taxon>
        <taxon>Pseudomonadati</taxon>
        <taxon>Acidobacteriota</taxon>
        <taxon>Terriglobia</taxon>
        <taxon>Terriglobales</taxon>
        <taxon>Acidobacteriaceae</taxon>
        <taxon>Edaphobacter</taxon>
    </lineage>
</organism>
<evidence type="ECO:0000313" key="1">
    <source>
        <dbReference type="EMBL" id="GGG69316.1"/>
    </source>
</evidence>
<sequence length="49" mass="4761">MRGAIITGLAIGAMAIEAALEENTVAADTATGAVVAMVVDAVTMAVIVS</sequence>
<dbReference type="AlphaFoldDB" id="A0A917H6G5"/>
<reference evidence="1" key="1">
    <citation type="journal article" date="2014" name="Int. J. Syst. Evol. Microbiol.">
        <title>Complete genome sequence of Corynebacterium casei LMG S-19264T (=DSM 44701T), isolated from a smear-ripened cheese.</title>
        <authorList>
            <consortium name="US DOE Joint Genome Institute (JGI-PGF)"/>
            <person name="Walter F."/>
            <person name="Albersmeier A."/>
            <person name="Kalinowski J."/>
            <person name="Ruckert C."/>
        </authorList>
    </citation>
    <scope>NUCLEOTIDE SEQUENCE</scope>
    <source>
        <strain evidence="1">CGMCC 1.12997</strain>
    </source>
</reference>
<proteinExistence type="predicted"/>
<comment type="caution">
    <text evidence="1">The sequence shown here is derived from an EMBL/GenBank/DDBJ whole genome shotgun (WGS) entry which is preliminary data.</text>
</comment>
<protein>
    <submittedName>
        <fullName evidence="1">Uncharacterized protein</fullName>
    </submittedName>
</protein>
<name>A0A917H6G5_9BACT</name>
<reference evidence="1" key="2">
    <citation type="submission" date="2020-09" db="EMBL/GenBank/DDBJ databases">
        <authorList>
            <person name="Sun Q."/>
            <person name="Zhou Y."/>
        </authorList>
    </citation>
    <scope>NUCLEOTIDE SEQUENCE</scope>
    <source>
        <strain evidence="1">CGMCC 1.12997</strain>
    </source>
</reference>
<gene>
    <name evidence="1" type="ORF">GCM10011585_09190</name>
</gene>
<evidence type="ECO:0000313" key="2">
    <source>
        <dbReference type="Proteomes" id="UP000647241"/>
    </source>
</evidence>
<accession>A0A917H6G5</accession>